<feature type="transmembrane region" description="Helical" evidence="12">
    <location>
        <begin position="368"/>
        <end position="392"/>
    </location>
</feature>
<protein>
    <recommendedName>
        <fullName evidence="12">Autophagy-related protein</fullName>
    </recommendedName>
</protein>
<evidence type="ECO:0000256" key="13">
    <source>
        <dbReference type="SAM" id="MobiDB-lite"/>
    </source>
</evidence>
<dbReference type="InterPro" id="IPR024671">
    <property type="entry name" value="Atg22-like"/>
</dbReference>
<feature type="region of interest" description="Disordered" evidence="13">
    <location>
        <begin position="577"/>
        <end position="606"/>
    </location>
</feature>
<dbReference type="OrthoDB" id="192733at2759"/>
<keyword evidence="10" id="KW-0325">Glycoprotein</keyword>
<feature type="transmembrane region" description="Helical" evidence="12">
    <location>
        <begin position="264"/>
        <end position="284"/>
    </location>
</feature>
<dbReference type="SUPFAM" id="SSF103473">
    <property type="entry name" value="MFS general substrate transporter"/>
    <property type="match status" value="1"/>
</dbReference>
<dbReference type="InterPro" id="IPR044738">
    <property type="entry name" value="Atg22"/>
</dbReference>
<evidence type="ECO:0000256" key="6">
    <source>
        <dbReference type="ARBA" id="ARBA00022970"/>
    </source>
</evidence>
<keyword evidence="4 12" id="KW-0926">Vacuole</keyword>
<evidence type="ECO:0000256" key="4">
    <source>
        <dbReference type="ARBA" id="ARBA00022554"/>
    </source>
</evidence>
<dbReference type="CDD" id="cd17483">
    <property type="entry name" value="MFS_Atg22_like"/>
    <property type="match status" value="1"/>
</dbReference>
<dbReference type="GO" id="GO:0005774">
    <property type="term" value="C:vacuolar membrane"/>
    <property type="evidence" value="ECO:0007669"/>
    <property type="project" value="UniProtKB-SubCell"/>
</dbReference>
<sequence length="606" mass="66045">MEDDSERQPRYAGEDNRPVSQMELYGWYAYGLAAEVFAVCGVGSFLPVTLEQMARENGVLRSDMTTPCMAAKKPDDGSADPSRLFKRDGDDNICVVHLLGHDVNTASFAMYTFSLAVLVQALTLVSISAIADHGTNRKRLLLVLAFTGATACMLFLVVFPKIYFVASLLVVISVTCLGSSFVLLNSYLPVLVSNHPTIRSQEQQQTGPSVRLSRMSTDSASDSLDGLDDEDPLRTESFPKPALQPDNASPKLQLSNQISSKGVGIGYGAAVLVQILSILTLIIWSRLLPATSATTIPLRFVLFGVGLWWAIFTIPTALWLRDRPGPPLPPSLLSSRRRNAFFRTLSLITFAWRSLYHTLLTALRLRQALIFLIAWFLLSDGIATVSGTAILFAKTELRMATASVALVSIVATTSGLLGAFAWPLIARRFQLPTNKTIIACICLFEIIPIYGLLGYIPFIQRWGVGGLQQPWEIFPLAFIHGFVMGGLSSHCRAFFGLLIPPGHEAAFYALYAVTDKGSSVIGPAVVGRIVDATGHIRLAFWFLAVLIVAPAPLIWCVDVEKGRRDAVAMAGVMGGRKERVEDNGQGHRDGPQGGFEQEGLLAEEER</sequence>
<keyword evidence="15" id="KW-1185">Reference proteome</keyword>
<comment type="subcellular location">
    <subcellularLocation>
        <location evidence="1 12">Vacuole membrane</location>
        <topology evidence="1 12">Multi-pass membrane protein</topology>
    </subcellularLocation>
</comment>
<feature type="transmembrane region" description="Helical" evidence="12">
    <location>
        <begin position="340"/>
        <end position="356"/>
    </location>
</feature>
<gene>
    <name evidence="14" type="ORF">K490DRAFT_60099</name>
</gene>
<feature type="region of interest" description="Disordered" evidence="13">
    <location>
        <begin position="199"/>
        <end position="230"/>
    </location>
</feature>
<feature type="transmembrane region" description="Helical" evidence="12">
    <location>
        <begin position="27"/>
        <end position="46"/>
    </location>
</feature>
<accession>A0A9P4HP54</accession>
<keyword evidence="5 12" id="KW-0812">Transmembrane</keyword>
<dbReference type="PANTHER" id="PTHR23519:SF3">
    <property type="entry name" value="AUTOPHAGY-RELATED PROTEIN 22-2"/>
    <property type="match status" value="1"/>
</dbReference>
<evidence type="ECO:0000256" key="11">
    <source>
        <dbReference type="ARBA" id="ARBA00024801"/>
    </source>
</evidence>
<name>A0A9P4HP54_9PEZI</name>
<keyword evidence="7 12" id="KW-1133">Transmembrane helix</keyword>
<comment type="function">
    <text evidence="11 12">Vacuolar effluxer which mediate the efflux of amino acids resulting from autophagic degradation. The release of autophagic amino acids allows the maintenance of protein synthesis and viability during nitrogen starvation.</text>
</comment>
<organism evidence="14 15">
    <name type="scientific">Saccharata proteae CBS 121410</name>
    <dbReference type="NCBI Taxonomy" id="1314787"/>
    <lineage>
        <taxon>Eukaryota</taxon>
        <taxon>Fungi</taxon>
        <taxon>Dikarya</taxon>
        <taxon>Ascomycota</taxon>
        <taxon>Pezizomycotina</taxon>
        <taxon>Dothideomycetes</taxon>
        <taxon>Dothideomycetes incertae sedis</taxon>
        <taxon>Botryosphaeriales</taxon>
        <taxon>Saccharataceae</taxon>
        <taxon>Saccharata</taxon>
    </lineage>
</organism>
<dbReference type="EMBL" id="ML978753">
    <property type="protein sequence ID" value="KAF2083876.1"/>
    <property type="molecule type" value="Genomic_DNA"/>
</dbReference>
<comment type="similarity">
    <text evidence="2 12">Belongs to the ATG22 family.</text>
</comment>
<keyword evidence="3 12" id="KW-0813">Transport</keyword>
<dbReference type="Gene3D" id="1.20.1250.20">
    <property type="entry name" value="MFS general substrate transporter like domains"/>
    <property type="match status" value="1"/>
</dbReference>
<feature type="transmembrane region" description="Helical" evidence="12">
    <location>
        <begin position="436"/>
        <end position="456"/>
    </location>
</feature>
<keyword evidence="6 12" id="KW-0029">Amino-acid transport</keyword>
<dbReference type="InterPro" id="IPR050495">
    <property type="entry name" value="ATG22/LtaA_families"/>
</dbReference>
<dbReference type="Proteomes" id="UP000799776">
    <property type="component" value="Unassembled WGS sequence"/>
</dbReference>
<dbReference type="GO" id="GO:0032974">
    <property type="term" value="P:amino acid transmembrane export from vacuole"/>
    <property type="evidence" value="ECO:0007669"/>
    <property type="project" value="InterPro"/>
</dbReference>
<evidence type="ECO:0000256" key="10">
    <source>
        <dbReference type="ARBA" id="ARBA00023180"/>
    </source>
</evidence>
<keyword evidence="9 12" id="KW-0472">Membrane</keyword>
<evidence type="ECO:0000256" key="5">
    <source>
        <dbReference type="ARBA" id="ARBA00022692"/>
    </source>
</evidence>
<evidence type="ECO:0000256" key="1">
    <source>
        <dbReference type="ARBA" id="ARBA00004128"/>
    </source>
</evidence>
<evidence type="ECO:0000256" key="7">
    <source>
        <dbReference type="ARBA" id="ARBA00022989"/>
    </source>
</evidence>
<proteinExistence type="inferred from homology"/>
<evidence type="ECO:0000256" key="2">
    <source>
        <dbReference type="ARBA" id="ARBA00006978"/>
    </source>
</evidence>
<dbReference type="GO" id="GO:0006914">
    <property type="term" value="P:autophagy"/>
    <property type="evidence" value="ECO:0007669"/>
    <property type="project" value="UniProtKB-KW"/>
</dbReference>
<feature type="transmembrane region" description="Helical" evidence="12">
    <location>
        <begin position="165"/>
        <end position="184"/>
    </location>
</feature>
<evidence type="ECO:0000313" key="14">
    <source>
        <dbReference type="EMBL" id="KAF2083876.1"/>
    </source>
</evidence>
<feature type="transmembrane region" description="Helical" evidence="12">
    <location>
        <begin position="404"/>
        <end position="424"/>
    </location>
</feature>
<dbReference type="PANTHER" id="PTHR23519">
    <property type="entry name" value="AUTOPHAGY-RELATED PROTEIN 22"/>
    <property type="match status" value="1"/>
</dbReference>
<comment type="caution">
    <text evidence="14">The sequence shown here is derived from an EMBL/GenBank/DDBJ whole genome shotgun (WGS) entry which is preliminary data.</text>
</comment>
<reference evidence="14" key="1">
    <citation type="journal article" date="2020" name="Stud. Mycol.">
        <title>101 Dothideomycetes genomes: a test case for predicting lifestyles and emergence of pathogens.</title>
        <authorList>
            <person name="Haridas S."/>
            <person name="Albert R."/>
            <person name="Binder M."/>
            <person name="Bloem J."/>
            <person name="Labutti K."/>
            <person name="Salamov A."/>
            <person name="Andreopoulos B."/>
            <person name="Baker S."/>
            <person name="Barry K."/>
            <person name="Bills G."/>
            <person name="Bluhm B."/>
            <person name="Cannon C."/>
            <person name="Castanera R."/>
            <person name="Culley D."/>
            <person name="Daum C."/>
            <person name="Ezra D."/>
            <person name="Gonzalez J."/>
            <person name="Henrissat B."/>
            <person name="Kuo A."/>
            <person name="Liang C."/>
            <person name="Lipzen A."/>
            <person name="Lutzoni F."/>
            <person name="Magnuson J."/>
            <person name="Mondo S."/>
            <person name="Nolan M."/>
            <person name="Ohm R."/>
            <person name="Pangilinan J."/>
            <person name="Park H.-J."/>
            <person name="Ramirez L."/>
            <person name="Alfaro M."/>
            <person name="Sun H."/>
            <person name="Tritt A."/>
            <person name="Yoshinaga Y."/>
            <person name="Zwiers L.-H."/>
            <person name="Turgeon B."/>
            <person name="Goodwin S."/>
            <person name="Spatafora J."/>
            <person name="Crous P."/>
            <person name="Grigoriev I."/>
        </authorList>
    </citation>
    <scope>NUCLEOTIDE SEQUENCE</scope>
    <source>
        <strain evidence="14">CBS 121410</strain>
    </source>
</reference>
<dbReference type="InterPro" id="IPR036259">
    <property type="entry name" value="MFS_trans_sf"/>
</dbReference>
<feature type="transmembrane region" description="Helical" evidence="12">
    <location>
        <begin position="538"/>
        <end position="555"/>
    </location>
</feature>
<dbReference type="Pfam" id="PF11700">
    <property type="entry name" value="ATG22"/>
    <property type="match status" value="1"/>
</dbReference>
<evidence type="ECO:0000313" key="15">
    <source>
        <dbReference type="Proteomes" id="UP000799776"/>
    </source>
</evidence>
<evidence type="ECO:0000256" key="9">
    <source>
        <dbReference type="ARBA" id="ARBA00023136"/>
    </source>
</evidence>
<dbReference type="AlphaFoldDB" id="A0A9P4HP54"/>
<evidence type="ECO:0000256" key="3">
    <source>
        <dbReference type="ARBA" id="ARBA00022448"/>
    </source>
</evidence>
<evidence type="ECO:0000256" key="12">
    <source>
        <dbReference type="RuleBase" id="RU363073"/>
    </source>
</evidence>
<feature type="transmembrane region" description="Helical" evidence="12">
    <location>
        <begin position="108"/>
        <end position="131"/>
    </location>
</feature>
<evidence type="ECO:0000256" key="8">
    <source>
        <dbReference type="ARBA" id="ARBA00023006"/>
    </source>
</evidence>
<feature type="compositionally biased region" description="Polar residues" evidence="13">
    <location>
        <begin position="199"/>
        <end position="208"/>
    </location>
</feature>
<feature type="transmembrane region" description="Helical" evidence="12">
    <location>
        <begin position="296"/>
        <end position="320"/>
    </location>
</feature>
<keyword evidence="8 12" id="KW-0072">Autophagy</keyword>
<feature type="compositionally biased region" description="Basic and acidic residues" evidence="13">
    <location>
        <begin position="577"/>
        <end position="590"/>
    </location>
</feature>
<feature type="transmembrane region" description="Helical" evidence="12">
    <location>
        <begin position="140"/>
        <end position="159"/>
    </location>
</feature>